<dbReference type="InterPro" id="IPR045336">
    <property type="entry name" value="MmgE_PrpD_N"/>
</dbReference>
<dbReference type="InterPro" id="IPR005656">
    <property type="entry name" value="MmgE_PrpD"/>
</dbReference>
<dbReference type="GO" id="GO:0016829">
    <property type="term" value="F:lyase activity"/>
    <property type="evidence" value="ECO:0007669"/>
    <property type="project" value="InterPro"/>
</dbReference>
<dbReference type="Pfam" id="PF03972">
    <property type="entry name" value="MmgE_PrpD_N"/>
    <property type="match status" value="1"/>
</dbReference>
<dbReference type="EMBL" id="AP012557">
    <property type="protein sequence ID" value="BAN10129.1"/>
    <property type="molecule type" value="Genomic_DNA"/>
</dbReference>
<dbReference type="Gene3D" id="1.10.4100.10">
    <property type="entry name" value="2-methylcitrate dehydratase PrpD"/>
    <property type="match status" value="1"/>
</dbReference>
<dbReference type="PANTHER" id="PTHR16943:SF8">
    <property type="entry name" value="2-METHYLCITRATE DEHYDRATASE"/>
    <property type="match status" value="1"/>
</dbReference>
<evidence type="ECO:0000313" key="4">
    <source>
        <dbReference type="EMBL" id="BAN10129.1"/>
    </source>
</evidence>
<proteinExistence type="inferred from homology"/>
<evidence type="ECO:0000259" key="2">
    <source>
        <dbReference type="Pfam" id="PF03972"/>
    </source>
</evidence>
<sequence>MPVAVPSHRREGPDACTSVAVRLADFVLRRPADVFPVLERARYLLLDTLGIAIAAGPMEAGRIARDTATLLYGSADPLHSARMLFDGRRASIAGAAYAAATQIDNLDGHDGYSPTKGHIGVAVVPALAALAEALPDLSGPEALASLVVGYEVAGRAGISLHATVSDYHTSGAWNALGVVAMAARLRRLGDDQLRQALGIAEYHGPRSQMMREIANPTMLHDGSGVGTLIGLSAAVLAERGFTGAPAITIEEPEVATHWQDLGAFWQVLHQYVKPYPICRWAHAAIDATRGLCHAHHLGPSDISHVEVNSFHYAATLFDGMPDTTSKAQYSLRFAVATFIVHGRIGLEHISGSGLEDAAVADMLDRISVSESARHSARFPAGRWADVTITTRDARVLASGDVHARGGPEAPLTEAEIEAKYMDYATPVLGQGRASAIRDAVLSLADHESRFSDLSVLIYDPPLISTLLQRPAW</sequence>
<dbReference type="Pfam" id="PF19305">
    <property type="entry name" value="MmgE_PrpD_C"/>
    <property type="match status" value="1"/>
</dbReference>
<dbReference type="InterPro" id="IPR036148">
    <property type="entry name" value="MmgE/PrpD_sf"/>
</dbReference>
<evidence type="ECO:0000256" key="1">
    <source>
        <dbReference type="ARBA" id="ARBA00006174"/>
    </source>
</evidence>
<organism evidence="4">
    <name type="scientific">Rhizobium loti</name>
    <name type="common">Mesorhizobium loti</name>
    <dbReference type="NCBI Taxonomy" id="381"/>
    <lineage>
        <taxon>Bacteria</taxon>
        <taxon>Pseudomonadati</taxon>
        <taxon>Pseudomonadota</taxon>
        <taxon>Alphaproteobacteria</taxon>
        <taxon>Hyphomicrobiales</taxon>
        <taxon>Phyllobacteriaceae</taxon>
        <taxon>Mesorhizobium</taxon>
    </lineage>
</organism>
<name>M5AMR4_RHILI</name>
<dbReference type="InterPro" id="IPR042183">
    <property type="entry name" value="MmgE/PrpD_sf_1"/>
</dbReference>
<accession>M5AMR4</accession>
<feature type="domain" description="MmgE/PrpD N-terminal" evidence="2">
    <location>
        <begin position="22"/>
        <end position="248"/>
    </location>
</feature>
<evidence type="ECO:0000259" key="3">
    <source>
        <dbReference type="Pfam" id="PF19305"/>
    </source>
</evidence>
<dbReference type="PANTHER" id="PTHR16943">
    <property type="entry name" value="2-METHYLCITRATE DEHYDRATASE-RELATED"/>
    <property type="match status" value="1"/>
</dbReference>
<reference evidence="4" key="2">
    <citation type="journal article" date="2013" name="Microbes Environ.">
        <title>Commonalities and Differences among Symbiosis Islands of Three Mesorhizobium loti Strains.</title>
        <authorList>
            <person name="Kasai-Maita H."/>
            <person name="Hirakawa H."/>
            <person name="Nakamura Y."/>
            <person name="Kaneko T."/>
            <person name="Miki K."/>
            <person name="Maruya J."/>
            <person name="Okazaki S."/>
            <person name="Tabata S."/>
            <person name="Saeki K."/>
            <person name="Sato S."/>
        </authorList>
    </citation>
    <scope>NUCLEOTIDE SEQUENCE</scope>
    <source>
        <strain evidence="4">NZP2037</strain>
    </source>
</reference>
<dbReference type="AlphaFoldDB" id="M5AMR4"/>
<comment type="similarity">
    <text evidence="1">Belongs to the PrpD family.</text>
</comment>
<dbReference type="InterPro" id="IPR042188">
    <property type="entry name" value="MmgE/PrpD_sf_2"/>
</dbReference>
<dbReference type="SUPFAM" id="SSF103378">
    <property type="entry name" value="2-methylcitrate dehydratase PrpD"/>
    <property type="match status" value="1"/>
</dbReference>
<feature type="domain" description="MmgE/PrpD C-terminal" evidence="3">
    <location>
        <begin position="275"/>
        <end position="443"/>
    </location>
</feature>
<dbReference type="InterPro" id="IPR045337">
    <property type="entry name" value="MmgE_PrpD_C"/>
</dbReference>
<reference evidence="4" key="1">
    <citation type="submission" date="2012-10" db="EMBL/GenBank/DDBJ databases">
        <authorList>
            <person name="Maita H."/>
            <person name="Sato S."/>
        </authorList>
    </citation>
    <scope>NUCLEOTIDE SEQUENCE</scope>
    <source>
        <strain evidence="4">NZP2037</strain>
    </source>
</reference>
<dbReference type="Gene3D" id="3.30.1330.120">
    <property type="entry name" value="2-methylcitrate dehydratase PrpD"/>
    <property type="match status" value="1"/>
</dbReference>
<protein>
    <submittedName>
        <fullName evidence="4">Putative MmgE/PrpD family protein</fullName>
    </submittedName>
</protein>